<keyword evidence="5" id="KW-0539">Nucleus</keyword>
<dbReference type="PROSITE" id="PS50863">
    <property type="entry name" value="B3"/>
    <property type="match status" value="1"/>
</dbReference>
<evidence type="ECO:0000313" key="8">
    <source>
        <dbReference type="EMBL" id="MCL7043209.1"/>
    </source>
</evidence>
<accession>A0AA41VKY5</accession>
<dbReference type="Pfam" id="PF02362">
    <property type="entry name" value="B3"/>
    <property type="match status" value="1"/>
</dbReference>
<protein>
    <recommendedName>
        <fullName evidence="7">TF-B3 domain-containing protein</fullName>
    </recommendedName>
</protein>
<comment type="subcellular location">
    <subcellularLocation>
        <location evidence="1">Nucleus</location>
    </subcellularLocation>
</comment>
<evidence type="ECO:0000256" key="1">
    <source>
        <dbReference type="ARBA" id="ARBA00004123"/>
    </source>
</evidence>
<dbReference type="Proteomes" id="UP001177140">
    <property type="component" value="Unassembled WGS sequence"/>
</dbReference>
<proteinExistence type="predicted"/>
<evidence type="ECO:0000256" key="5">
    <source>
        <dbReference type="ARBA" id="ARBA00023242"/>
    </source>
</evidence>
<comment type="caution">
    <text evidence="8">The sequence shown here is derived from an EMBL/GenBank/DDBJ whole genome shotgun (WGS) entry which is preliminary data.</text>
</comment>
<dbReference type="PANTHER" id="PTHR31140">
    <property type="entry name" value="B3 DOMAIN-CONTAINING TRANSCRIPTION FACTOR ABI3"/>
    <property type="match status" value="1"/>
</dbReference>
<feature type="compositionally biased region" description="Polar residues" evidence="6">
    <location>
        <begin position="49"/>
        <end position="59"/>
    </location>
</feature>
<name>A0AA41VKY5_PAPNU</name>
<reference evidence="8" key="1">
    <citation type="submission" date="2022-03" db="EMBL/GenBank/DDBJ databases">
        <title>A functionally conserved STORR gene fusion in Papaver species that diverged 16.8 million years ago.</title>
        <authorList>
            <person name="Catania T."/>
        </authorList>
    </citation>
    <scope>NUCLEOTIDE SEQUENCE</scope>
    <source>
        <strain evidence="8">S-191538</strain>
    </source>
</reference>
<feature type="compositionally biased region" description="Low complexity" evidence="6">
    <location>
        <begin position="13"/>
        <end position="27"/>
    </location>
</feature>
<evidence type="ECO:0000256" key="6">
    <source>
        <dbReference type="SAM" id="MobiDB-lite"/>
    </source>
</evidence>
<dbReference type="SUPFAM" id="SSF101936">
    <property type="entry name" value="DNA-binding pseudobarrel domain"/>
    <property type="match status" value="1"/>
</dbReference>
<gene>
    <name evidence="8" type="ORF">MKW94_001589</name>
</gene>
<dbReference type="GO" id="GO:0005634">
    <property type="term" value="C:nucleus"/>
    <property type="evidence" value="ECO:0007669"/>
    <property type="project" value="UniProtKB-SubCell"/>
</dbReference>
<feature type="compositionally biased region" description="Polar residues" evidence="6">
    <location>
        <begin position="1"/>
        <end position="12"/>
    </location>
</feature>
<keyword evidence="3" id="KW-0238">DNA-binding</keyword>
<dbReference type="EMBL" id="JAJJMA010244183">
    <property type="protein sequence ID" value="MCL7043209.1"/>
    <property type="molecule type" value="Genomic_DNA"/>
</dbReference>
<dbReference type="AlphaFoldDB" id="A0AA41VKY5"/>
<dbReference type="InterPro" id="IPR044800">
    <property type="entry name" value="LEC2-like"/>
</dbReference>
<organism evidence="8 9">
    <name type="scientific">Papaver nudicaule</name>
    <name type="common">Iceland poppy</name>
    <dbReference type="NCBI Taxonomy" id="74823"/>
    <lineage>
        <taxon>Eukaryota</taxon>
        <taxon>Viridiplantae</taxon>
        <taxon>Streptophyta</taxon>
        <taxon>Embryophyta</taxon>
        <taxon>Tracheophyta</taxon>
        <taxon>Spermatophyta</taxon>
        <taxon>Magnoliopsida</taxon>
        <taxon>Ranunculales</taxon>
        <taxon>Papaveraceae</taxon>
        <taxon>Papaveroideae</taxon>
        <taxon>Papaver</taxon>
    </lineage>
</organism>
<evidence type="ECO:0000256" key="3">
    <source>
        <dbReference type="ARBA" id="ARBA00023125"/>
    </source>
</evidence>
<dbReference type="Gene3D" id="2.40.330.10">
    <property type="entry name" value="DNA-binding pseudobarrel domain"/>
    <property type="match status" value="1"/>
</dbReference>
<dbReference type="GO" id="GO:0003700">
    <property type="term" value="F:DNA-binding transcription factor activity"/>
    <property type="evidence" value="ECO:0007669"/>
    <property type="project" value="InterPro"/>
</dbReference>
<feature type="region of interest" description="Disordered" evidence="6">
    <location>
        <begin position="1"/>
        <end position="59"/>
    </location>
</feature>
<evidence type="ECO:0000256" key="4">
    <source>
        <dbReference type="ARBA" id="ARBA00023163"/>
    </source>
</evidence>
<dbReference type="InterPro" id="IPR015300">
    <property type="entry name" value="DNA-bd_pseudobarrel_sf"/>
</dbReference>
<evidence type="ECO:0000259" key="7">
    <source>
        <dbReference type="PROSITE" id="PS50863"/>
    </source>
</evidence>
<dbReference type="PANTHER" id="PTHR31140:SF139">
    <property type="entry name" value="B3 DOMAIN-CONTAINING PROTEIN OS02G0455900-RELATED"/>
    <property type="match status" value="1"/>
</dbReference>
<evidence type="ECO:0000256" key="2">
    <source>
        <dbReference type="ARBA" id="ARBA00023015"/>
    </source>
</evidence>
<evidence type="ECO:0000313" key="9">
    <source>
        <dbReference type="Proteomes" id="UP001177140"/>
    </source>
</evidence>
<dbReference type="GO" id="GO:0003677">
    <property type="term" value="F:DNA binding"/>
    <property type="evidence" value="ECO:0007669"/>
    <property type="project" value="UniProtKB-KW"/>
</dbReference>
<sequence length="332" mass="37951">MANDNSSTCNRQFFTSPSFTSPSPSSFQHKNVVLVQDHEQQKQQQQQQNHKLPSHNSVSGVSRSCVVEVADHESIQKEYMFRKVVTPSDVGKLNRLVIPKQHAEICFPPIANNEKGLLLSFEDKTGKSWTFRYCYWRSSQSYVMTRGWSKFVKEKRLDAGDVVCFGRGAAVTNKDRYYIDWKHQPYSRGDPLLYYYHHLTHPLSNFSRMQNSVVLSPTHDQLQLNHYYYEQQLQRRLLPSTSTSTSYGSYCSNGVLSNHQAGSGPVVIHDRQAHDNQYQQAGLMHLNYPGGYNHCLMETILDSVPVVHGKAAATKRVRLFGVNLECLVSEDE</sequence>
<keyword evidence="2" id="KW-0805">Transcription regulation</keyword>
<keyword evidence="4" id="KW-0804">Transcription</keyword>
<feature type="domain" description="TF-B3" evidence="7">
    <location>
        <begin position="81"/>
        <end position="185"/>
    </location>
</feature>
<dbReference type="CDD" id="cd10017">
    <property type="entry name" value="B3_DNA"/>
    <property type="match status" value="1"/>
</dbReference>
<keyword evidence="9" id="KW-1185">Reference proteome</keyword>
<dbReference type="SMART" id="SM01019">
    <property type="entry name" value="B3"/>
    <property type="match status" value="1"/>
</dbReference>
<dbReference type="InterPro" id="IPR003340">
    <property type="entry name" value="B3_DNA-bd"/>
</dbReference>